<dbReference type="Pfam" id="PF01095">
    <property type="entry name" value="Pectinesterase"/>
    <property type="match status" value="1"/>
</dbReference>
<dbReference type="SUPFAM" id="SSF51126">
    <property type="entry name" value="Pectin lyase-like"/>
    <property type="match status" value="1"/>
</dbReference>
<evidence type="ECO:0000256" key="1">
    <source>
        <dbReference type="ARBA" id="ARBA00004191"/>
    </source>
</evidence>
<evidence type="ECO:0000256" key="3">
    <source>
        <dbReference type="ARBA" id="ARBA00008891"/>
    </source>
</evidence>
<keyword evidence="7" id="KW-0063">Aspartyl esterase</keyword>
<feature type="chain" id="PRO_5022935618" description="pectinesterase" evidence="8">
    <location>
        <begin position="27"/>
        <end position="371"/>
    </location>
</feature>
<dbReference type="PANTHER" id="PTHR31321">
    <property type="entry name" value="ACYL-COA THIOESTER HYDROLASE YBHC-RELATED"/>
    <property type="match status" value="1"/>
</dbReference>
<dbReference type="PANTHER" id="PTHR31321:SF87">
    <property type="entry name" value="PECTINESTERASE 63-RELATED"/>
    <property type="match status" value="1"/>
</dbReference>
<dbReference type="Gramene" id="VVA18585">
    <property type="protein sequence ID" value="VVA18585"/>
    <property type="gene ID" value="Prudul26B023052"/>
</dbReference>
<gene>
    <name evidence="10" type="ORF">ALMOND_2B023052</name>
</gene>
<feature type="signal peptide" evidence="8">
    <location>
        <begin position="1"/>
        <end position="26"/>
    </location>
</feature>
<dbReference type="InterPro" id="IPR012334">
    <property type="entry name" value="Pectin_lyas_fold"/>
</dbReference>
<dbReference type="Gene3D" id="2.160.20.10">
    <property type="entry name" value="Single-stranded right-handed beta-helix, Pectin lyase-like"/>
    <property type="match status" value="1"/>
</dbReference>
<evidence type="ECO:0000259" key="9">
    <source>
        <dbReference type="Pfam" id="PF01095"/>
    </source>
</evidence>
<dbReference type="OMA" id="AYTDMAD"/>
<keyword evidence="8" id="KW-0732">Signal</keyword>
<evidence type="ECO:0000256" key="6">
    <source>
        <dbReference type="ARBA" id="ARBA00022801"/>
    </source>
</evidence>
<evidence type="ECO:0000256" key="4">
    <source>
        <dbReference type="ARBA" id="ARBA00013229"/>
    </source>
</evidence>
<dbReference type="EMBL" id="CABIKO010000030">
    <property type="protein sequence ID" value="VVA18585.1"/>
    <property type="molecule type" value="Genomic_DNA"/>
</dbReference>
<comment type="subcellular location">
    <subcellularLocation>
        <location evidence="1">Secreted</location>
        <location evidence="1">Cell wall</location>
    </subcellularLocation>
</comment>
<evidence type="ECO:0000256" key="5">
    <source>
        <dbReference type="ARBA" id="ARBA00022512"/>
    </source>
</evidence>
<proteinExistence type="inferred from homology"/>
<evidence type="ECO:0000256" key="7">
    <source>
        <dbReference type="ARBA" id="ARBA00023085"/>
    </source>
</evidence>
<evidence type="ECO:0000256" key="8">
    <source>
        <dbReference type="SAM" id="SignalP"/>
    </source>
</evidence>
<dbReference type="UniPathway" id="UPA00545">
    <property type="reaction ID" value="UER00823"/>
</dbReference>
<evidence type="ECO:0000313" key="11">
    <source>
        <dbReference type="Proteomes" id="UP000327085"/>
    </source>
</evidence>
<dbReference type="GO" id="GO:0042545">
    <property type="term" value="P:cell wall modification"/>
    <property type="evidence" value="ECO:0007669"/>
    <property type="project" value="InterPro"/>
</dbReference>
<reference evidence="11" key="1">
    <citation type="journal article" date="2020" name="Plant J.">
        <title>Transposons played a major role in the diversification between the closely related almond and peach genomes: results from the almond genome sequence.</title>
        <authorList>
            <person name="Alioto T."/>
            <person name="Alexiou K.G."/>
            <person name="Bardil A."/>
            <person name="Barteri F."/>
            <person name="Castanera R."/>
            <person name="Cruz F."/>
            <person name="Dhingra A."/>
            <person name="Duval H."/>
            <person name="Fernandez I Marti A."/>
            <person name="Frias L."/>
            <person name="Galan B."/>
            <person name="Garcia J.L."/>
            <person name="Howad W."/>
            <person name="Gomez-Garrido J."/>
            <person name="Gut M."/>
            <person name="Julca I."/>
            <person name="Morata J."/>
            <person name="Puigdomenech P."/>
            <person name="Ribeca P."/>
            <person name="Rubio Cabetas M.J."/>
            <person name="Vlasova A."/>
            <person name="Wirthensohn M."/>
            <person name="Garcia-Mas J."/>
            <person name="Gabaldon T."/>
            <person name="Casacuberta J.M."/>
            <person name="Arus P."/>
        </authorList>
    </citation>
    <scope>NUCLEOTIDE SEQUENCE [LARGE SCALE GENOMIC DNA]</scope>
    <source>
        <strain evidence="11">cv. Texas</strain>
    </source>
</reference>
<keyword evidence="5" id="KW-0964">Secreted</keyword>
<dbReference type="Proteomes" id="UP000327085">
    <property type="component" value="Chromosome 2"/>
</dbReference>
<organism evidence="10 11">
    <name type="scientific">Prunus dulcis</name>
    <name type="common">Almond</name>
    <name type="synonym">Amygdalus dulcis</name>
    <dbReference type="NCBI Taxonomy" id="3755"/>
    <lineage>
        <taxon>Eukaryota</taxon>
        <taxon>Viridiplantae</taxon>
        <taxon>Streptophyta</taxon>
        <taxon>Embryophyta</taxon>
        <taxon>Tracheophyta</taxon>
        <taxon>Spermatophyta</taxon>
        <taxon>Magnoliopsida</taxon>
        <taxon>eudicotyledons</taxon>
        <taxon>Gunneridae</taxon>
        <taxon>Pentapetalae</taxon>
        <taxon>rosids</taxon>
        <taxon>fabids</taxon>
        <taxon>Rosales</taxon>
        <taxon>Rosaceae</taxon>
        <taxon>Amygdaloideae</taxon>
        <taxon>Amygdaleae</taxon>
        <taxon>Prunus</taxon>
    </lineage>
</organism>
<evidence type="ECO:0000313" key="10">
    <source>
        <dbReference type="EMBL" id="VVA18585.1"/>
    </source>
</evidence>
<comment type="similarity">
    <text evidence="3">Belongs to the pectinesterase family.</text>
</comment>
<accession>A0A5E4ES97</accession>
<dbReference type="AlphaFoldDB" id="A0A5E4ES97"/>
<protein>
    <recommendedName>
        <fullName evidence="4">pectinesterase</fullName>
        <ecNumber evidence="4">3.1.1.11</ecNumber>
    </recommendedName>
</protein>
<name>A0A5E4ES97_PRUDU</name>
<feature type="domain" description="Pectinesterase catalytic" evidence="9">
    <location>
        <begin position="72"/>
        <end position="353"/>
    </location>
</feature>
<dbReference type="InParanoid" id="A0A5E4ES97"/>
<comment type="pathway">
    <text evidence="2">Glycan metabolism; pectin degradation; 2-dehydro-3-deoxy-D-gluconate from pectin: step 1/5.</text>
</comment>
<sequence>MAGKMMHAAGFIIITILLAGSTPAVANDSTPIPADGSQVGSWFDNNVKPLTERKGTPDAAIVTAEEGPKLIKVMKDGSGNFKTLTEAINSIPERNTKRVVVYIGGGVYNEKIKIPQNKPFVTLYGSPNNMPNLTFDGTAQKYGTVYSGTLIVESDYFRAANIIVTPDGIRPDAQAVALHISGDKASFYNCKFFGFQDTLYDYKGLHFFKDCYLQGTVDFIFGKGKSLYLNTEIRVPERNMTVITAQQRESASEDNEFSFVHCKITGTTCVGGTYLGRAWGSSPTMVFAYTDMANVVHPERWSNFGHPERSNNMFYGEFQNSGPGSNISRKVCYTKKLSDAKAKSFINLGYIQGSKWFLPHSNIGSKLYSIV</sequence>
<keyword evidence="6" id="KW-0378">Hydrolase</keyword>
<dbReference type="EC" id="3.1.1.11" evidence="4"/>
<dbReference type="InterPro" id="IPR000070">
    <property type="entry name" value="Pectinesterase_cat"/>
</dbReference>
<dbReference type="GO" id="GO:0045490">
    <property type="term" value="P:pectin catabolic process"/>
    <property type="evidence" value="ECO:0007669"/>
    <property type="project" value="UniProtKB-UniPathway"/>
</dbReference>
<keyword evidence="5" id="KW-0134">Cell wall</keyword>
<dbReference type="InterPro" id="IPR011050">
    <property type="entry name" value="Pectin_lyase_fold/virulence"/>
</dbReference>
<dbReference type="GO" id="GO:0030599">
    <property type="term" value="F:pectinesterase activity"/>
    <property type="evidence" value="ECO:0007669"/>
    <property type="project" value="UniProtKB-EC"/>
</dbReference>
<evidence type="ECO:0000256" key="2">
    <source>
        <dbReference type="ARBA" id="ARBA00005184"/>
    </source>
</evidence>